<dbReference type="EMBL" id="JAPQKN010000001">
    <property type="protein sequence ID" value="KAJ5174249.1"/>
    <property type="molecule type" value="Genomic_DNA"/>
</dbReference>
<gene>
    <name evidence="3" type="ORF">N7482_000126</name>
</gene>
<dbReference type="RefSeq" id="XP_056545857.1">
    <property type="nucleotide sequence ID" value="XM_056682251.1"/>
</dbReference>
<accession>A0A9W9IAZ5</accession>
<feature type="coiled-coil region" evidence="1">
    <location>
        <begin position="111"/>
        <end position="170"/>
    </location>
</feature>
<reference evidence="3" key="1">
    <citation type="submission" date="2022-11" db="EMBL/GenBank/DDBJ databases">
        <authorList>
            <person name="Petersen C."/>
        </authorList>
    </citation>
    <scope>NUCLEOTIDE SEQUENCE</scope>
    <source>
        <strain evidence="3">IBT 26290</strain>
    </source>
</reference>
<keyword evidence="1" id="KW-0175">Coiled coil</keyword>
<feature type="region of interest" description="Disordered" evidence="2">
    <location>
        <begin position="191"/>
        <end position="224"/>
    </location>
</feature>
<dbReference type="Proteomes" id="UP001149163">
    <property type="component" value="Unassembled WGS sequence"/>
</dbReference>
<name>A0A9W9IAZ5_9EURO</name>
<reference evidence="3" key="2">
    <citation type="journal article" date="2023" name="IMA Fungus">
        <title>Comparative genomic study of the Penicillium genus elucidates a diverse pangenome and 15 lateral gene transfer events.</title>
        <authorList>
            <person name="Petersen C."/>
            <person name="Sorensen T."/>
            <person name="Nielsen M.R."/>
            <person name="Sondergaard T.E."/>
            <person name="Sorensen J.L."/>
            <person name="Fitzpatrick D.A."/>
            <person name="Frisvad J.C."/>
            <person name="Nielsen K.L."/>
        </authorList>
    </citation>
    <scope>NUCLEOTIDE SEQUENCE</scope>
    <source>
        <strain evidence="3">IBT 26290</strain>
    </source>
</reference>
<evidence type="ECO:0000313" key="3">
    <source>
        <dbReference type="EMBL" id="KAJ5174249.1"/>
    </source>
</evidence>
<dbReference type="GeneID" id="81421427"/>
<comment type="caution">
    <text evidence="3">The sequence shown here is derived from an EMBL/GenBank/DDBJ whole genome shotgun (WGS) entry which is preliminary data.</text>
</comment>
<evidence type="ECO:0000256" key="1">
    <source>
        <dbReference type="SAM" id="Coils"/>
    </source>
</evidence>
<feature type="region of interest" description="Disordered" evidence="2">
    <location>
        <begin position="1"/>
        <end position="45"/>
    </location>
</feature>
<sequence length="224" mass="25560">MPNGNDSPDRQGLKRPLSRTTPPELAHGSLFQAPSPPGPSPQPGFNIMRLEGIEQHSDEGKTRIMNSIADDMSATFRCIAHHMREGNLDDRHVDGMNSTLENICDANVKYRLKLEHQVERLRTQRRLMRQEYRGFAREIDTMGQRYRGKVQSLASQVKDLQKEVALLTGEKGLLRQFWEEQSQREKMAIGRCVSEERATDEGYNAQGPEGDADEAWEEESDHQE</sequence>
<protein>
    <submittedName>
        <fullName evidence="3">Uncharacterized protein</fullName>
    </submittedName>
</protein>
<evidence type="ECO:0000256" key="2">
    <source>
        <dbReference type="SAM" id="MobiDB-lite"/>
    </source>
</evidence>
<dbReference type="OrthoDB" id="4369471at2759"/>
<dbReference type="AlphaFoldDB" id="A0A9W9IAZ5"/>
<feature type="compositionally biased region" description="Basic and acidic residues" evidence="2">
    <location>
        <begin position="191"/>
        <end position="200"/>
    </location>
</feature>
<feature type="compositionally biased region" description="Acidic residues" evidence="2">
    <location>
        <begin position="210"/>
        <end position="224"/>
    </location>
</feature>
<keyword evidence="4" id="KW-1185">Reference proteome</keyword>
<evidence type="ECO:0000313" key="4">
    <source>
        <dbReference type="Proteomes" id="UP001149163"/>
    </source>
</evidence>
<organism evidence="3 4">
    <name type="scientific">Penicillium canariense</name>
    <dbReference type="NCBI Taxonomy" id="189055"/>
    <lineage>
        <taxon>Eukaryota</taxon>
        <taxon>Fungi</taxon>
        <taxon>Dikarya</taxon>
        <taxon>Ascomycota</taxon>
        <taxon>Pezizomycotina</taxon>
        <taxon>Eurotiomycetes</taxon>
        <taxon>Eurotiomycetidae</taxon>
        <taxon>Eurotiales</taxon>
        <taxon>Aspergillaceae</taxon>
        <taxon>Penicillium</taxon>
    </lineage>
</organism>
<proteinExistence type="predicted"/>